<reference evidence="2 3" key="1">
    <citation type="submission" date="2024-09" db="EMBL/GenBank/DDBJ databases">
        <title>Laminarin stimulates single cell rates of sulfate reduction while oxygen inhibits transcriptomic activity in coastal marine sediment.</title>
        <authorList>
            <person name="Lindsay M."/>
            <person name="Orcutt B."/>
            <person name="Emerson D."/>
            <person name="Stepanauskas R."/>
            <person name="D'Angelo T."/>
        </authorList>
    </citation>
    <scope>NUCLEOTIDE SEQUENCE [LARGE SCALE GENOMIC DNA]</scope>
    <source>
        <strain evidence="2">SAG AM-311-K15</strain>
    </source>
</reference>
<gene>
    <name evidence="2" type="ORF">ACFL27_18585</name>
</gene>
<dbReference type="Proteomes" id="UP001594351">
    <property type="component" value="Unassembled WGS sequence"/>
</dbReference>
<evidence type="ECO:0008006" key="4">
    <source>
        <dbReference type="Google" id="ProtNLM"/>
    </source>
</evidence>
<feature type="chain" id="PRO_5045887671" description="Outer membrane protein beta-barrel domain-containing protein" evidence="1">
    <location>
        <begin position="24"/>
        <end position="237"/>
    </location>
</feature>
<protein>
    <recommendedName>
        <fullName evidence="4">Outer membrane protein beta-barrel domain-containing protein</fullName>
    </recommendedName>
</protein>
<keyword evidence="3" id="KW-1185">Reference proteome</keyword>
<proteinExistence type="predicted"/>
<name>A0ABV6Z191_UNCC1</name>
<evidence type="ECO:0000313" key="3">
    <source>
        <dbReference type="Proteomes" id="UP001594351"/>
    </source>
</evidence>
<organism evidence="2 3">
    <name type="scientific">candidate division CSSED10-310 bacterium</name>
    <dbReference type="NCBI Taxonomy" id="2855610"/>
    <lineage>
        <taxon>Bacteria</taxon>
        <taxon>Bacteria division CSSED10-310</taxon>
    </lineage>
</organism>
<feature type="signal peptide" evidence="1">
    <location>
        <begin position="1"/>
        <end position="23"/>
    </location>
</feature>
<dbReference type="EMBL" id="JBHPBY010000282">
    <property type="protein sequence ID" value="MFC1852207.1"/>
    <property type="molecule type" value="Genomic_DNA"/>
</dbReference>
<comment type="caution">
    <text evidence="2">The sequence shown here is derived from an EMBL/GenBank/DDBJ whole genome shotgun (WGS) entry which is preliminary data.</text>
</comment>
<accession>A0ABV6Z191</accession>
<evidence type="ECO:0000313" key="2">
    <source>
        <dbReference type="EMBL" id="MFC1852207.1"/>
    </source>
</evidence>
<keyword evidence="1" id="KW-0732">Signal</keyword>
<sequence length="237" mass="27332">MHRARLIGLFFLFVMVSVSQTEAIEKHGLSFYMAYWNVTTSDDWEWDGFYYSSGASLAKGTYRFEQQLSNDPSDSYIVGVYGIYAFTKKFELKYGLEYANYNTTVRTTTSKWEEVAGDYVLNVIKNTEVGPFNIITLSVGISYFYYGSSQRRWVPFIGLDLLAGIRSPQVEEDPYHSMLIETTTDEGDHYFLMPKIGIAFLLTENSRVSFALEYRNNLSATYPLYGYDLALSYEWDI</sequence>
<evidence type="ECO:0000256" key="1">
    <source>
        <dbReference type="SAM" id="SignalP"/>
    </source>
</evidence>